<dbReference type="SUPFAM" id="SSF53590">
    <property type="entry name" value="Nucleoside hydrolase"/>
    <property type="match status" value="1"/>
</dbReference>
<organism evidence="4 5">
    <name type="scientific">Bittarella massiliensis</name>
    <name type="common">ex Durand et al. 2017</name>
    <dbReference type="NCBI Taxonomy" id="1720313"/>
    <lineage>
        <taxon>Bacteria</taxon>
        <taxon>Bacillati</taxon>
        <taxon>Bacillota</taxon>
        <taxon>Clostridia</taxon>
        <taxon>Eubacteriales</taxon>
        <taxon>Oscillospiraceae</taxon>
        <taxon>Bittarella (ex Durand et al. 2017)</taxon>
    </lineage>
</organism>
<protein>
    <submittedName>
        <fullName evidence="4">Ribonucleoside hydrolase</fullName>
    </submittedName>
</protein>
<dbReference type="PANTHER" id="PTHR12304">
    <property type="entry name" value="INOSINE-URIDINE PREFERRING NUCLEOSIDE HYDROLASE"/>
    <property type="match status" value="1"/>
</dbReference>
<dbReference type="PANTHER" id="PTHR12304:SF4">
    <property type="entry name" value="URIDINE NUCLEOSIDASE"/>
    <property type="match status" value="1"/>
</dbReference>
<dbReference type="Proteomes" id="UP000474718">
    <property type="component" value="Unassembled WGS sequence"/>
</dbReference>
<evidence type="ECO:0000313" key="5">
    <source>
        <dbReference type="Proteomes" id="UP000474718"/>
    </source>
</evidence>
<evidence type="ECO:0000259" key="3">
    <source>
        <dbReference type="Pfam" id="PF01156"/>
    </source>
</evidence>
<dbReference type="InterPro" id="IPR036452">
    <property type="entry name" value="Ribo_hydro-like"/>
</dbReference>
<evidence type="ECO:0000313" key="4">
    <source>
        <dbReference type="EMBL" id="MZL69048.1"/>
    </source>
</evidence>
<dbReference type="PROSITE" id="PS01247">
    <property type="entry name" value="IUNH"/>
    <property type="match status" value="1"/>
</dbReference>
<reference evidence="4 5" key="1">
    <citation type="journal article" date="2019" name="Nat. Med.">
        <title>A library of human gut bacterial isolates paired with longitudinal multiomics data enables mechanistic microbiome research.</title>
        <authorList>
            <person name="Poyet M."/>
            <person name="Groussin M."/>
            <person name="Gibbons S.M."/>
            <person name="Avila-Pacheco J."/>
            <person name="Jiang X."/>
            <person name="Kearney S.M."/>
            <person name="Perrotta A.R."/>
            <person name="Berdy B."/>
            <person name="Zhao S."/>
            <person name="Lieberman T.D."/>
            <person name="Swanson P.K."/>
            <person name="Smith M."/>
            <person name="Roesemann S."/>
            <person name="Alexander J.E."/>
            <person name="Rich S.A."/>
            <person name="Livny J."/>
            <person name="Vlamakis H."/>
            <person name="Clish C."/>
            <person name="Bullock K."/>
            <person name="Deik A."/>
            <person name="Scott J."/>
            <person name="Pierce K.A."/>
            <person name="Xavier R.J."/>
            <person name="Alm E.J."/>
        </authorList>
    </citation>
    <scope>NUCLEOTIDE SEQUENCE [LARGE SCALE GENOMIC DNA]</scope>
    <source>
        <strain evidence="4 5">BIOML-A2</strain>
    </source>
</reference>
<proteinExistence type="predicted"/>
<evidence type="ECO:0000256" key="2">
    <source>
        <dbReference type="ARBA" id="ARBA00023295"/>
    </source>
</evidence>
<sequence length="319" mass="33893">MEKTSEEGNAVRHILIDTDTGSDDAVAIVMALHCPGVRVEAITAVAGNVPLEQAGRNARIAVEWAGPARPPVHLGCGGPMLRELTYAYETHGRDGMGDIGIPDPQMPLAAGHGANVIIELARRFAGELEIVALGPLTNLALALLREPRVAGWVKQLTVMGSAGFGPGNVTPTAEFNIWADPEACAVVLRAGIPQLYAGWDLCCGEAVLTEEEIEKVLAEGSPCAQLCLRCNRCLMELNTRRFGSPCLDMADPVAMAVALWPELVKESLPCFSYVNTGEGLDRGQLVFDWTGAAGRSANAAVVRVIHIPAMKRQLLEAIG</sequence>
<keyword evidence="1 4" id="KW-0378">Hydrolase</keyword>
<evidence type="ECO:0000256" key="1">
    <source>
        <dbReference type="ARBA" id="ARBA00022801"/>
    </source>
</evidence>
<dbReference type="InterPro" id="IPR001910">
    <property type="entry name" value="Inosine/uridine_hydrolase_dom"/>
</dbReference>
<dbReference type="Pfam" id="PF01156">
    <property type="entry name" value="IU_nuc_hydro"/>
    <property type="match status" value="1"/>
</dbReference>
<dbReference type="InterPro" id="IPR015910">
    <property type="entry name" value="I/U_nuclsd_hydro_CS"/>
</dbReference>
<feature type="domain" description="Inosine/uridine-preferring nucleoside hydrolase" evidence="3">
    <location>
        <begin position="14"/>
        <end position="309"/>
    </location>
</feature>
<dbReference type="Gene3D" id="3.90.245.10">
    <property type="entry name" value="Ribonucleoside hydrolase-like"/>
    <property type="match status" value="1"/>
</dbReference>
<name>A0ABW9WU47_9FIRM</name>
<keyword evidence="2" id="KW-0326">Glycosidase</keyword>
<dbReference type="RefSeq" id="WP_161213348.1">
    <property type="nucleotide sequence ID" value="NZ_FQVY01000002.1"/>
</dbReference>
<keyword evidence="5" id="KW-1185">Reference proteome</keyword>
<dbReference type="EMBL" id="WWVX01000002">
    <property type="protein sequence ID" value="MZL69048.1"/>
    <property type="molecule type" value="Genomic_DNA"/>
</dbReference>
<gene>
    <name evidence="4" type="ORF">GT747_04595</name>
</gene>
<comment type="caution">
    <text evidence="4">The sequence shown here is derived from an EMBL/GenBank/DDBJ whole genome shotgun (WGS) entry which is preliminary data.</text>
</comment>
<dbReference type="InterPro" id="IPR023186">
    <property type="entry name" value="IUNH"/>
</dbReference>
<accession>A0ABW9WU47</accession>
<dbReference type="GO" id="GO:0016787">
    <property type="term" value="F:hydrolase activity"/>
    <property type="evidence" value="ECO:0007669"/>
    <property type="project" value="UniProtKB-KW"/>
</dbReference>